<dbReference type="EMBL" id="LMCB01000069">
    <property type="protein sequence ID" value="KZL15471.1"/>
    <property type="molecule type" value="Genomic_DNA"/>
</dbReference>
<dbReference type="InterPro" id="IPR004104">
    <property type="entry name" value="Gfo/Idh/MocA-like_OxRdtase_C"/>
</dbReference>
<protein>
    <submittedName>
        <fullName evidence="5">Putative oxidoreductase YvaA</fullName>
        <ecNumber evidence="5">1.-.-.-</ecNumber>
    </submittedName>
</protein>
<name>A0A165VUK9_9HYPH</name>
<dbReference type="SUPFAM" id="SSF51735">
    <property type="entry name" value="NAD(P)-binding Rossmann-fold domains"/>
    <property type="match status" value="1"/>
</dbReference>
<sequence length="361" mass="39625">MCRKTFLQVMSSLGADALMKPIKTALVGFGVSGQNFHAPLLSFVDGIELTAVVSSKPELVKSVLPDCATYTSFEDVLEEPQIELVVLTVPNTLHYEHTKAALLAGKHVVVEKPFTTTSAEAEELIALSELKGLKLSVYHNRRFDCDFLTLRELVETGQLGKVHSYLCNYNRYRPHIKGRWREQDAPGAGILYDLGAHGIDQALSLFGAPKSVQAKLRIQRKDAAAVDHFHLVLGYDACDVILHGNCLSTEQGPRFQVTGDKATYITYGMDPQEDMLKAGGGPASPAWGVEAEDDWGTLYNEAGEGRCIPSQQGGYERFYTGMRDAIRSDTAVPVSPRDAMLTIRIIEAAYLSDKAARTIFL</sequence>
<dbReference type="PANTHER" id="PTHR43708">
    <property type="entry name" value="CONSERVED EXPRESSED OXIDOREDUCTASE (EUROFUNG)"/>
    <property type="match status" value="1"/>
</dbReference>
<dbReference type="Pfam" id="PF01408">
    <property type="entry name" value="GFO_IDH_MocA"/>
    <property type="match status" value="1"/>
</dbReference>
<reference evidence="5 6" key="1">
    <citation type="journal article" date="2016" name="Front. Microbiol.">
        <title>Comparative Genomic Analysis Reveals a Diverse Repertoire of Genes Involved in Prokaryote-Eukaryote Interactions within the Pseudovibrio Genus.</title>
        <authorList>
            <person name="Romano S."/>
            <person name="Fernandez-Guerra A."/>
            <person name="Reen F.J."/>
            <person name="Glockner F.O."/>
            <person name="Crowley S.P."/>
            <person name="O'Sullivan O."/>
            <person name="Cotter P.D."/>
            <person name="Adams C."/>
            <person name="Dobson A.D."/>
            <person name="O'Gara F."/>
        </authorList>
    </citation>
    <scope>NUCLEOTIDE SEQUENCE [LARGE SCALE GENOMIC DNA]</scope>
    <source>
        <strain evidence="5 6">Ad2</strain>
    </source>
</reference>
<dbReference type="STRING" id="989403.SAMN05421798_101946"/>
<dbReference type="PANTHER" id="PTHR43708:SF5">
    <property type="entry name" value="CONSERVED EXPRESSED OXIDOREDUCTASE (EUROFUNG)-RELATED"/>
    <property type="match status" value="1"/>
</dbReference>
<proteinExistence type="inferred from homology"/>
<feature type="domain" description="Gfo/Idh/MocA-like oxidoreductase C-terminal" evidence="4">
    <location>
        <begin position="151"/>
        <end position="358"/>
    </location>
</feature>
<feature type="domain" description="Gfo/Idh/MocA-like oxidoreductase N-terminal" evidence="3">
    <location>
        <begin position="22"/>
        <end position="139"/>
    </location>
</feature>
<dbReference type="InterPro" id="IPR000683">
    <property type="entry name" value="Gfo/Idh/MocA-like_OxRdtase_N"/>
</dbReference>
<evidence type="ECO:0000256" key="1">
    <source>
        <dbReference type="ARBA" id="ARBA00010928"/>
    </source>
</evidence>
<comment type="similarity">
    <text evidence="1">Belongs to the Gfo/Idh/MocA family.</text>
</comment>
<evidence type="ECO:0000313" key="5">
    <source>
        <dbReference type="EMBL" id="KZL15471.1"/>
    </source>
</evidence>
<dbReference type="Proteomes" id="UP000076577">
    <property type="component" value="Unassembled WGS sequence"/>
</dbReference>
<evidence type="ECO:0000259" key="3">
    <source>
        <dbReference type="Pfam" id="PF01408"/>
    </source>
</evidence>
<dbReference type="PATRIC" id="fig|989403.3.peg.3857"/>
<comment type="caution">
    <text evidence="5">The sequence shown here is derived from an EMBL/GenBank/DDBJ whole genome shotgun (WGS) entry which is preliminary data.</text>
</comment>
<evidence type="ECO:0000313" key="6">
    <source>
        <dbReference type="Proteomes" id="UP000076577"/>
    </source>
</evidence>
<dbReference type="GO" id="GO:0016491">
    <property type="term" value="F:oxidoreductase activity"/>
    <property type="evidence" value="ECO:0007669"/>
    <property type="project" value="UniProtKB-KW"/>
</dbReference>
<keyword evidence="6" id="KW-1185">Reference proteome</keyword>
<dbReference type="InterPro" id="IPR051317">
    <property type="entry name" value="Gfo/Idh/MocA_oxidoreduct"/>
</dbReference>
<evidence type="ECO:0000256" key="2">
    <source>
        <dbReference type="ARBA" id="ARBA00023002"/>
    </source>
</evidence>
<dbReference type="Pfam" id="PF02894">
    <property type="entry name" value="GFO_IDH_MocA_C"/>
    <property type="match status" value="1"/>
</dbReference>
<dbReference type="EC" id="1.-.-.-" evidence="5"/>
<evidence type="ECO:0000259" key="4">
    <source>
        <dbReference type="Pfam" id="PF02894"/>
    </source>
</evidence>
<accession>A0A165VUK9</accession>
<dbReference type="GO" id="GO:0000166">
    <property type="term" value="F:nucleotide binding"/>
    <property type="evidence" value="ECO:0007669"/>
    <property type="project" value="InterPro"/>
</dbReference>
<dbReference type="Gene3D" id="3.40.50.720">
    <property type="entry name" value="NAD(P)-binding Rossmann-like Domain"/>
    <property type="match status" value="1"/>
</dbReference>
<organism evidence="5 6">
    <name type="scientific">Pseudovibrio axinellae</name>
    <dbReference type="NCBI Taxonomy" id="989403"/>
    <lineage>
        <taxon>Bacteria</taxon>
        <taxon>Pseudomonadati</taxon>
        <taxon>Pseudomonadota</taxon>
        <taxon>Alphaproteobacteria</taxon>
        <taxon>Hyphomicrobiales</taxon>
        <taxon>Stappiaceae</taxon>
        <taxon>Pseudovibrio</taxon>
    </lineage>
</organism>
<keyword evidence="2 5" id="KW-0560">Oxidoreductase</keyword>
<gene>
    <name evidence="5" type="primary">yvaA_2</name>
    <name evidence="5" type="ORF">PsAD2_03564</name>
</gene>
<dbReference type="InterPro" id="IPR036291">
    <property type="entry name" value="NAD(P)-bd_dom_sf"/>
</dbReference>
<dbReference type="Gene3D" id="3.30.360.10">
    <property type="entry name" value="Dihydrodipicolinate Reductase, domain 2"/>
    <property type="match status" value="1"/>
</dbReference>
<dbReference type="AlphaFoldDB" id="A0A165VUK9"/>